<dbReference type="EMBL" id="IAAA01007872">
    <property type="protein sequence ID" value="LAA01843.1"/>
    <property type="molecule type" value="mRNA"/>
</dbReference>
<keyword evidence="1" id="KW-0560">Oxidoreductase</keyword>
<sequence length="334" mass="37255">MDLLLMITKDLSYILVQYPLYSLIASVILFGILLRFYCRLTLGRFEDDQSMDGKTVLITGASDGIGKSTALDLAKRNARVLMACRNLEKAGKVVEEIKKASGNHNVVLYHLELSSFASVRKCAEEVLKNEKELHVLINNAGISGIPRRLSEDGCEVLMQTNHFGHFLLTLLLLDLLKKCTPSRIINVSSEAHLFARLNLDDLTNRQQLRPGLVYCNSKLVNILFTRELAERLDGTGVTVNALHPGCVKTSIFRGKTDIISLLSKFLFFIVGKNSEEGAQTTIRLAVDPKLEKTNGKYFSDCKEAKISKDAKDKSQAKRLFEISEQVVGKTFLKS</sequence>
<dbReference type="KEGG" id="ptep:107439124"/>
<feature type="transmembrane region" description="Helical" evidence="3">
    <location>
        <begin position="20"/>
        <end position="38"/>
    </location>
</feature>
<dbReference type="PANTHER" id="PTHR43157:SF31">
    <property type="entry name" value="PHOSPHATIDYLINOSITOL-GLYCAN BIOSYNTHESIS CLASS F PROTEIN"/>
    <property type="match status" value="1"/>
</dbReference>
<dbReference type="CDD" id="cd05327">
    <property type="entry name" value="retinol-DH_like_SDR_c_like"/>
    <property type="match status" value="1"/>
</dbReference>
<name>A0A2L2Y102_PARTP</name>
<organism evidence="4">
    <name type="scientific">Parasteatoda tepidariorum</name>
    <name type="common">Common house spider</name>
    <name type="synonym">Achaearanea tepidariorum</name>
    <dbReference type="NCBI Taxonomy" id="114398"/>
    <lineage>
        <taxon>Eukaryota</taxon>
        <taxon>Metazoa</taxon>
        <taxon>Ecdysozoa</taxon>
        <taxon>Arthropoda</taxon>
        <taxon>Chelicerata</taxon>
        <taxon>Arachnida</taxon>
        <taxon>Araneae</taxon>
        <taxon>Araneomorphae</taxon>
        <taxon>Entelegynae</taxon>
        <taxon>Araneoidea</taxon>
        <taxon>Theridiidae</taxon>
        <taxon>Parasteatoda</taxon>
    </lineage>
</organism>
<dbReference type="PRINTS" id="PR00081">
    <property type="entry name" value="GDHRDH"/>
</dbReference>
<dbReference type="SUPFAM" id="SSF51735">
    <property type="entry name" value="NAD(P)-binding Rossmann-fold domains"/>
    <property type="match status" value="1"/>
</dbReference>
<evidence type="ECO:0000313" key="4">
    <source>
        <dbReference type="EMBL" id="LAA01843.1"/>
    </source>
</evidence>
<keyword evidence="3" id="KW-0812">Transmembrane</keyword>
<evidence type="ECO:0000256" key="2">
    <source>
        <dbReference type="RuleBase" id="RU000363"/>
    </source>
</evidence>
<dbReference type="InterPro" id="IPR002347">
    <property type="entry name" value="SDR_fam"/>
</dbReference>
<comment type="similarity">
    <text evidence="2">Belongs to the short-chain dehydrogenases/reductases (SDR) family.</text>
</comment>
<dbReference type="EMBL" id="IAAA01007875">
    <property type="protein sequence ID" value="LAA01854.1"/>
    <property type="molecule type" value="mRNA"/>
</dbReference>
<dbReference type="GeneID" id="107439124"/>
<evidence type="ECO:0000256" key="3">
    <source>
        <dbReference type="SAM" id="Phobius"/>
    </source>
</evidence>
<evidence type="ECO:0000256" key="1">
    <source>
        <dbReference type="ARBA" id="ARBA00023002"/>
    </source>
</evidence>
<keyword evidence="3" id="KW-1133">Transmembrane helix</keyword>
<dbReference type="EMBL" id="IAAA01007871">
    <property type="protein sequence ID" value="LAA01840.1"/>
    <property type="molecule type" value="mRNA"/>
</dbReference>
<dbReference type="EMBL" id="IAAA01007874">
    <property type="protein sequence ID" value="LAA01851.1"/>
    <property type="molecule type" value="mRNA"/>
</dbReference>
<reference evidence="4" key="1">
    <citation type="journal article" date="2016" name="Mol. Ecol. Resour.">
        <title>Evaluation of the impact of RNA preservation methods of spiders for de novo transcriptome assembly.</title>
        <authorList>
            <person name="Kono N."/>
            <person name="Nakamura H."/>
            <person name="Ito Y."/>
            <person name="Tomita M."/>
            <person name="Arakawa K."/>
        </authorList>
    </citation>
    <scope>NUCLEOTIDE SEQUENCE</scope>
    <source>
        <tissue evidence="4">Whole body</tissue>
    </source>
</reference>
<accession>A0A2L2Y102</accession>
<dbReference type="InterPro" id="IPR036291">
    <property type="entry name" value="NAD(P)-bd_dom_sf"/>
</dbReference>
<dbReference type="EMBL" id="IAAA01007873">
    <property type="protein sequence ID" value="LAA01846.1"/>
    <property type="molecule type" value="mRNA"/>
</dbReference>
<dbReference type="GO" id="GO:0016491">
    <property type="term" value="F:oxidoreductase activity"/>
    <property type="evidence" value="ECO:0007669"/>
    <property type="project" value="UniProtKB-KW"/>
</dbReference>
<dbReference type="AlphaFoldDB" id="A0A2L2Y102"/>
<dbReference type="OrthoDB" id="6428917at2759"/>
<dbReference type="PRINTS" id="PR00080">
    <property type="entry name" value="SDRFAMILY"/>
</dbReference>
<dbReference type="Pfam" id="PF00106">
    <property type="entry name" value="adh_short"/>
    <property type="match status" value="1"/>
</dbReference>
<dbReference type="PANTHER" id="PTHR43157">
    <property type="entry name" value="PHOSPHATIDYLINOSITOL-GLYCAN BIOSYNTHESIS CLASS F PROTEIN-RELATED"/>
    <property type="match status" value="1"/>
</dbReference>
<dbReference type="Gene3D" id="3.40.50.720">
    <property type="entry name" value="NAD(P)-binding Rossmann-like Domain"/>
    <property type="match status" value="1"/>
</dbReference>
<keyword evidence="3" id="KW-0472">Membrane</keyword>
<proteinExistence type="evidence at transcript level"/>
<protein>
    <submittedName>
        <fullName evidence="4">Retinol dehydrogenase 12</fullName>
    </submittedName>
</protein>